<keyword evidence="4 8" id="KW-0812">Transmembrane</keyword>
<dbReference type="Proteomes" id="UP000242752">
    <property type="component" value="Unassembled WGS sequence"/>
</dbReference>
<dbReference type="PANTHER" id="PTHR32024">
    <property type="entry name" value="TRK SYSTEM POTASSIUM UPTAKE PROTEIN TRKG-RELATED"/>
    <property type="match status" value="1"/>
</dbReference>
<feature type="transmembrane region" description="Helical" evidence="8">
    <location>
        <begin position="219"/>
        <end position="240"/>
    </location>
</feature>
<feature type="transmembrane region" description="Helical" evidence="8">
    <location>
        <begin position="116"/>
        <end position="141"/>
    </location>
</feature>
<dbReference type="OrthoDB" id="9810952at2"/>
<accession>A0A2K3YFV5</accession>
<evidence type="ECO:0000256" key="8">
    <source>
        <dbReference type="SAM" id="Phobius"/>
    </source>
</evidence>
<feature type="transmembrane region" description="Helical" evidence="8">
    <location>
        <begin position="340"/>
        <end position="358"/>
    </location>
</feature>
<dbReference type="GO" id="GO:0005886">
    <property type="term" value="C:plasma membrane"/>
    <property type="evidence" value="ECO:0007669"/>
    <property type="project" value="UniProtKB-SubCell"/>
</dbReference>
<evidence type="ECO:0000256" key="1">
    <source>
        <dbReference type="ARBA" id="ARBA00004651"/>
    </source>
</evidence>
<dbReference type="GO" id="GO:0030001">
    <property type="term" value="P:metal ion transport"/>
    <property type="evidence" value="ECO:0007669"/>
    <property type="project" value="UniProtKB-ARBA"/>
</dbReference>
<dbReference type="EMBL" id="PPRF01000120">
    <property type="protein sequence ID" value="PNZ24459.1"/>
    <property type="molecule type" value="Genomic_DNA"/>
</dbReference>
<organism evidence="9 10">
    <name type="scientific">Staphylococcus rostri</name>
    <dbReference type="NCBI Taxonomy" id="522262"/>
    <lineage>
        <taxon>Bacteria</taxon>
        <taxon>Bacillati</taxon>
        <taxon>Bacillota</taxon>
        <taxon>Bacilli</taxon>
        <taxon>Bacillales</taxon>
        <taxon>Staphylococcaceae</taxon>
        <taxon>Staphylococcus</taxon>
    </lineage>
</organism>
<dbReference type="Pfam" id="PF02386">
    <property type="entry name" value="TrkH"/>
    <property type="match status" value="1"/>
</dbReference>
<evidence type="ECO:0000313" key="10">
    <source>
        <dbReference type="Proteomes" id="UP000242752"/>
    </source>
</evidence>
<evidence type="ECO:0000256" key="6">
    <source>
        <dbReference type="ARBA" id="ARBA00023065"/>
    </source>
</evidence>
<comment type="caution">
    <text evidence="9">The sequence shown here is derived from an EMBL/GenBank/DDBJ whole genome shotgun (WGS) entry which is preliminary data.</text>
</comment>
<feature type="transmembrane region" description="Helical" evidence="8">
    <location>
        <begin position="397"/>
        <end position="417"/>
    </location>
</feature>
<gene>
    <name evidence="9" type="ORF">CD122_11055</name>
</gene>
<dbReference type="PANTHER" id="PTHR32024:SF1">
    <property type="entry name" value="KTR SYSTEM POTASSIUM UPTAKE PROTEIN B"/>
    <property type="match status" value="1"/>
</dbReference>
<dbReference type="GO" id="GO:0008324">
    <property type="term" value="F:monoatomic cation transmembrane transporter activity"/>
    <property type="evidence" value="ECO:0007669"/>
    <property type="project" value="InterPro"/>
</dbReference>
<feature type="transmembrane region" description="Helical" evidence="8">
    <location>
        <begin position="36"/>
        <end position="57"/>
    </location>
</feature>
<feature type="transmembrane region" description="Helical" evidence="8">
    <location>
        <begin position="69"/>
        <end position="92"/>
    </location>
</feature>
<sequence>MSFFKQPIRLYMSLFFATTLLGTLLLSLPFTGRKPIALIDAMYIATSAFTVTGLSTVDVSSQFNIWGDIVIMLLIQIGGMGIVTVSMLLLLMTQRRISYTNNELLKFQFNIEHLGAFHHLLALVFYFTVIFETLGTILLAFEFVPTFGWSKGLFISMFTAVSAFNNAGFSLFPDNLMHYVNHPAVNIVVAFLIIMGGIGYVVLYDLITTRRLKKLQLHSKVTLIMTALLLIGGTIFYFVLESQHSLKGMPMGNQWLAAFFQATSARTAGFNTVDMHLLSPSAMILMMCLMFIGAGPISAAGGIKVTTFAVVILFIINTLRGNDYIRLLNHSIDMKQAHKALAITLSAIGFVITIIFSFSIAEPHLSLPDIAFEVFSAFGTVGLSTGISASYGTIGKILIIVTMIVGKMGVLTLLTVFQKQSTARARYHYAKGQLFL</sequence>
<evidence type="ECO:0000256" key="4">
    <source>
        <dbReference type="ARBA" id="ARBA00022692"/>
    </source>
</evidence>
<dbReference type="RefSeq" id="WP_103359000.1">
    <property type="nucleotide sequence ID" value="NZ_CP113107.1"/>
</dbReference>
<reference evidence="9 10" key="1">
    <citation type="submission" date="2017-08" db="EMBL/GenBank/DDBJ databases">
        <title>Draft genome sequences of 64 type strains of genus Staph aureus.</title>
        <authorList>
            <person name="Cole K."/>
            <person name="Golubchik T."/>
            <person name="Russell J."/>
            <person name="Foster D."/>
            <person name="Llewelyn M."/>
            <person name="Wilson D."/>
            <person name="Crook D."/>
            <person name="Paul J."/>
        </authorList>
    </citation>
    <scope>NUCLEOTIDE SEQUENCE [LARGE SCALE GENOMIC DNA]</scope>
    <source>
        <strain evidence="9 10">DSM 21968</strain>
    </source>
</reference>
<keyword evidence="2" id="KW-0813">Transport</keyword>
<keyword evidence="5 8" id="KW-1133">Transmembrane helix</keyword>
<feature type="transmembrane region" description="Helical" evidence="8">
    <location>
        <begin position="301"/>
        <end position="320"/>
    </location>
</feature>
<keyword evidence="7 8" id="KW-0472">Membrane</keyword>
<keyword evidence="6" id="KW-0406">Ion transport</keyword>
<keyword evidence="3" id="KW-1003">Cell membrane</keyword>
<evidence type="ECO:0000256" key="7">
    <source>
        <dbReference type="ARBA" id="ARBA00023136"/>
    </source>
</evidence>
<evidence type="ECO:0000256" key="2">
    <source>
        <dbReference type="ARBA" id="ARBA00022448"/>
    </source>
</evidence>
<proteinExistence type="predicted"/>
<evidence type="ECO:0000256" key="3">
    <source>
        <dbReference type="ARBA" id="ARBA00022475"/>
    </source>
</evidence>
<evidence type="ECO:0000313" key="9">
    <source>
        <dbReference type="EMBL" id="PNZ24459.1"/>
    </source>
</evidence>
<dbReference type="AlphaFoldDB" id="A0A2K3YFV5"/>
<keyword evidence="10" id="KW-1185">Reference proteome</keyword>
<evidence type="ECO:0000256" key="5">
    <source>
        <dbReference type="ARBA" id="ARBA00022989"/>
    </source>
</evidence>
<name>A0A2K3YFV5_9STAP</name>
<feature type="transmembrane region" description="Helical" evidence="8">
    <location>
        <begin position="184"/>
        <end position="207"/>
    </location>
</feature>
<feature type="transmembrane region" description="Helical" evidence="8">
    <location>
        <begin position="153"/>
        <end position="172"/>
    </location>
</feature>
<comment type="subcellular location">
    <subcellularLocation>
        <location evidence="1">Cell membrane</location>
        <topology evidence="1">Multi-pass membrane protein</topology>
    </subcellularLocation>
</comment>
<feature type="transmembrane region" description="Helical" evidence="8">
    <location>
        <begin position="277"/>
        <end position="294"/>
    </location>
</feature>
<protein>
    <submittedName>
        <fullName evidence="9">Potassium transporter KtrB</fullName>
    </submittedName>
</protein>
<dbReference type="InterPro" id="IPR003445">
    <property type="entry name" value="Cat_transpt"/>
</dbReference>
<feature type="transmembrane region" description="Helical" evidence="8">
    <location>
        <begin position="12"/>
        <end position="30"/>
    </location>
</feature>